<reference evidence="1 2" key="1">
    <citation type="submission" date="2019-10" db="EMBL/GenBank/DDBJ databases">
        <title>Alkalibaculum tamaniensis sp.nov., a new alkaliphilic acetogen, isolated on methoxylated aromatics from a mud volcano.</title>
        <authorList>
            <person name="Khomyakova M.A."/>
            <person name="Merkel A.Y."/>
            <person name="Bonch-Osmolovskaya E.A."/>
            <person name="Slobodkin A.I."/>
        </authorList>
    </citation>
    <scope>NUCLEOTIDE SEQUENCE [LARGE SCALE GENOMIC DNA]</scope>
    <source>
        <strain evidence="1 2">M08DMB</strain>
    </source>
</reference>
<name>A0A6A7K9S6_9FIRM</name>
<evidence type="ECO:0000313" key="1">
    <source>
        <dbReference type="EMBL" id="MPW26115.1"/>
    </source>
</evidence>
<gene>
    <name evidence="1" type="ORF">GC105_09955</name>
</gene>
<dbReference type="EMBL" id="WHNX01000014">
    <property type="protein sequence ID" value="MPW26115.1"/>
    <property type="molecule type" value="Genomic_DNA"/>
</dbReference>
<dbReference type="Proteomes" id="UP000440004">
    <property type="component" value="Unassembled WGS sequence"/>
</dbReference>
<proteinExistence type="predicted"/>
<evidence type="ECO:0000313" key="2">
    <source>
        <dbReference type="Proteomes" id="UP000440004"/>
    </source>
</evidence>
<protein>
    <recommendedName>
        <fullName evidence="3">Amidase domain-containing protein</fullName>
    </recommendedName>
</protein>
<dbReference type="AlphaFoldDB" id="A0A6A7K9S6"/>
<evidence type="ECO:0008006" key="3">
    <source>
        <dbReference type="Google" id="ProtNLM"/>
    </source>
</evidence>
<dbReference type="RefSeq" id="WP_152804308.1">
    <property type="nucleotide sequence ID" value="NZ_WHNX01000014.1"/>
</dbReference>
<comment type="caution">
    <text evidence="1">The sequence shown here is derived from an EMBL/GenBank/DDBJ whole genome shotgun (WGS) entry which is preliminary data.</text>
</comment>
<sequence length="96" mass="11293">MPLLQERGWKKERDYTKLKRGDVCFTTDSKGNKNGGPTHTFIFMGWVKEGNYDYAYICDNQTKDFDGKILHIRNIKNKGYFNGNGKDAFSFFMYNR</sequence>
<accession>A0A6A7K9S6</accession>
<keyword evidence="2" id="KW-1185">Reference proteome</keyword>
<organism evidence="1 2">
    <name type="scientific">Alkalibaculum sporogenes</name>
    <dbReference type="NCBI Taxonomy" id="2655001"/>
    <lineage>
        <taxon>Bacteria</taxon>
        <taxon>Bacillati</taxon>
        <taxon>Bacillota</taxon>
        <taxon>Clostridia</taxon>
        <taxon>Eubacteriales</taxon>
        <taxon>Eubacteriaceae</taxon>
        <taxon>Alkalibaculum</taxon>
    </lineage>
</organism>